<dbReference type="EMBL" id="SLUN01000022">
    <property type="protein sequence ID" value="TCL63044.1"/>
    <property type="molecule type" value="Genomic_DNA"/>
</dbReference>
<accession>A0A4R1RB89</accession>
<reference evidence="9 10" key="1">
    <citation type="submission" date="2019-03" db="EMBL/GenBank/DDBJ databases">
        <title>Genomic Encyclopedia of Type Strains, Phase IV (KMG-IV): sequencing the most valuable type-strain genomes for metagenomic binning, comparative biology and taxonomic classification.</title>
        <authorList>
            <person name="Goeker M."/>
        </authorList>
    </citation>
    <scope>NUCLEOTIDE SEQUENCE [LARGE SCALE GENOMIC DNA]</scope>
    <source>
        <strain evidence="9 10">LX-B</strain>
    </source>
</reference>
<comment type="caution">
    <text evidence="9">The sequence shown here is derived from an EMBL/GenBank/DDBJ whole genome shotgun (WGS) entry which is preliminary data.</text>
</comment>
<keyword evidence="10" id="KW-1185">Reference proteome</keyword>
<dbReference type="RefSeq" id="WP_132015506.1">
    <property type="nucleotide sequence ID" value="NZ_SLUN01000022.1"/>
</dbReference>
<name>A0A4R1RB89_HYDET</name>
<comment type="subcellular location">
    <subcellularLocation>
        <location evidence="1 7">Cell membrane</location>
        <topology evidence="1 7">Multi-pass membrane protein</topology>
    </subcellularLocation>
</comment>
<evidence type="ECO:0000256" key="5">
    <source>
        <dbReference type="ARBA" id="ARBA00022989"/>
    </source>
</evidence>
<evidence type="ECO:0000256" key="6">
    <source>
        <dbReference type="ARBA" id="ARBA00023136"/>
    </source>
</evidence>
<dbReference type="CDD" id="cd06261">
    <property type="entry name" value="TM_PBP2"/>
    <property type="match status" value="1"/>
</dbReference>
<sequence>MSVVKTPNWRRLFESGPLFLKGSFTASRIGSFLFLSFTGLLVLFPLLMALLNSFKTTAEMNQAVMALPRTFNFNNYVTAFQSMRFLHSALNTFVITVCSTFGIVLFSSMAGYKLSRTKTVLSNVIFFLIISSMMIPFSVIMIPLVKVSAQLHILNKIWGVILVYIGVGINMPIFLYHGFVKTIPQEVEEAALIDGASYWQSFRKIIFPMLQPINITVALLQIIWIWNDFMLPLVFISNQNNYTLILSTQSFYTLYSTSWELILAGNFMAVIPVIVVYLIFQKNIQEGIATGALKG</sequence>
<organism evidence="9 10">
    <name type="scientific">Hydrogenispora ethanolica</name>
    <dbReference type="NCBI Taxonomy" id="1082276"/>
    <lineage>
        <taxon>Bacteria</taxon>
        <taxon>Bacillati</taxon>
        <taxon>Bacillota</taxon>
        <taxon>Hydrogenispora</taxon>
    </lineage>
</organism>
<dbReference type="InterPro" id="IPR035906">
    <property type="entry name" value="MetI-like_sf"/>
</dbReference>
<proteinExistence type="inferred from homology"/>
<evidence type="ECO:0000256" key="4">
    <source>
        <dbReference type="ARBA" id="ARBA00022692"/>
    </source>
</evidence>
<dbReference type="Proteomes" id="UP000295008">
    <property type="component" value="Unassembled WGS sequence"/>
</dbReference>
<feature type="transmembrane region" description="Helical" evidence="7">
    <location>
        <begin position="261"/>
        <end position="280"/>
    </location>
</feature>
<comment type="similarity">
    <text evidence="7">Belongs to the binding-protein-dependent transport system permease family.</text>
</comment>
<keyword evidence="6 7" id="KW-0472">Membrane</keyword>
<evidence type="ECO:0000313" key="9">
    <source>
        <dbReference type="EMBL" id="TCL63044.1"/>
    </source>
</evidence>
<dbReference type="SUPFAM" id="SSF161098">
    <property type="entry name" value="MetI-like"/>
    <property type="match status" value="1"/>
</dbReference>
<evidence type="ECO:0000256" key="7">
    <source>
        <dbReference type="RuleBase" id="RU363032"/>
    </source>
</evidence>
<keyword evidence="2 7" id="KW-0813">Transport</keyword>
<evidence type="ECO:0000256" key="2">
    <source>
        <dbReference type="ARBA" id="ARBA00022448"/>
    </source>
</evidence>
<dbReference type="PANTHER" id="PTHR43744">
    <property type="entry name" value="ABC TRANSPORTER PERMEASE PROTEIN MG189-RELATED-RELATED"/>
    <property type="match status" value="1"/>
</dbReference>
<dbReference type="AlphaFoldDB" id="A0A4R1RB89"/>
<feature type="transmembrane region" description="Helical" evidence="7">
    <location>
        <begin position="205"/>
        <end position="226"/>
    </location>
</feature>
<keyword evidence="5 7" id="KW-1133">Transmembrane helix</keyword>
<dbReference type="GO" id="GO:0005886">
    <property type="term" value="C:plasma membrane"/>
    <property type="evidence" value="ECO:0007669"/>
    <property type="project" value="UniProtKB-SubCell"/>
</dbReference>
<evidence type="ECO:0000256" key="3">
    <source>
        <dbReference type="ARBA" id="ARBA00022475"/>
    </source>
</evidence>
<gene>
    <name evidence="9" type="ORF">EDC14_1022100</name>
</gene>
<feature type="transmembrane region" description="Helical" evidence="7">
    <location>
        <begin position="29"/>
        <end position="51"/>
    </location>
</feature>
<feature type="transmembrane region" description="Helical" evidence="7">
    <location>
        <begin position="157"/>
        <end position="176"/>
    </location>
</feature>
<evidence type="ECO:0000259" key="8">
    <source>
        <dbReference type="PROSITE" id="PS50928"/>
    </source>
</evidence>
<keyword evidence="4 7" id="KW-0812">Transmembrane</keyword>
<dbReference type="OrthoDB" id="9772609at2"/>
<protein>
    <submittedName>
        <fullName evidence="9">Raffinose/stachyose/melibiose transport system permease protein</fullName>
    </submittedName>
</protein>
<dbReference type="PANTHER" id="PTHR43744:SF12">
    <property type="entry name" value="ABC TRANSPORTER PERMEASE PROTEIN MG189-RELATED"/>
    <property type="match status" value="1"/>
</dbReference>
<dbReference type="PROSITE" id="PS50928">
    <property type="entry name" value="ABC_TM1"/>
    <property type="match status" value="1"/>
</dbReference>
<dbReference type="Gene3D" id="1.10.3720.10">
    <property type="entry name" value="MetI-like"/>
    <property type="match status" value="1"/>
</dbReference>
<feature type="domain" description="ABC transmembrane type-1" evidence="8">
    <location>
        <begin position="89"/>
        <end position="280"/>
    </location>
</feature>
<evidence type="ECO:0000256" key="1">
    <source>
        <dbReference type="ARBA" id="ARBA00004651"/>
    </source>
</evidence>
<feature type="transmembrane region" description="Helical" evidence="7">
    <location>
        <begin position="124"/>
        <end position="145"/>
    </location>
</feature>
<keyword evidence="3" id="KW-1003">Cell membrane</keyword>
<evidence type="ECO:0000313" key="10">
    <source>
        <dbReference type="Proteomes" id="UP000295008"/>
    </source>
</evidence>
<dbReference type="InterPro" id="IPR000515">
    <property type="entry name" value="MetI-like"/>
</dbReference>
<dbReference type="GO" id="GO:0055085">
    <property type="term" value="P:transmembrane transport"/>
    <property type="evidence" value="ECO:0007669"/>
    <property type="project" value="InterPro"/>
</dbReference>
<feature type="transmembrane region" description="Helical" evidence="7">
    <location>
        <begin position="93"/>
        <end position="112"/>
    </location>
</feature>
<dbReference type="Pfam" id="PF00528">
    <property type="entry name" value="BPD_transp_1"/>
    <property type="match status" value="1"/>
</dbReference>